<evidence type="ECO:0000256" key="1">
    <source>
        <dbReference type="SAM" id="MobiDB-lite"/>
    </source>
</evidence>
<proteinExistence type="predicted"/>
<reference evidence="2" key="1">
    <citation type="submission" date="2021-01" db="EMBL/GenBank/DDBJ databases">
        <authorList>
            <person name="Corre E."/>
            <person name="Pelletier E."/>
            <person name="Niang G."/>
            <person name="Scheremetjew M."/>
            <person name="Finn R."/>
            <person name="Kale V."/>
            <person name="Holt S."/>
            <person name="Cochrane G."/>
            <person name="Meng A."/>
            <person name="Brown T."/>
            <person name="Cohen L."/>
        </authorList>
    </citation>
    <scope>NUCLEOTIDE SEQUENCE</scope>
    <source>
        <strain evidence="2">CCMP1381</strain>
    </source>
</reference>
<organism evidence="2">
    <name type="scientific">Octactis speculum</name>
    <dbReference type="NCBI Taxonomy" id="3111310"/>
    <lineage>
        <taxon>Eukaryota</taxon>
        <taxon>Sar</taxon>
        <taxon>Stramenopiles</taxon>
        <taxon>Ochrophyta</taxon>
        <taxon>Dictyochophyceae</taxon>
        <taxon>Dictyochales</taxon>
        <taxon>Dictyochaceae</taxon>
        <taxon>Octactis</taxon>
    </lineage>
</organism>
<evidence type="ECO:0000313" key="2">
    <source>
        <dbReference type="EMBL" id="CAD9419539.1"/>
    </source>
</evidence>
<evidence type="ECO:0008006" key="3">
    <source>
        <dbReference type="Google" id="ProtNLM"/>
    </source>
</evidence>
<feature type="compositionally biased region" description="Basic and acidic residues" evidence="1">
    <location>
        <begin position="29"/>
        <end position="41"/>
    </location>
</feature>
<gene>
    <name evidence="2" type="ORF">DSPE1174_LOCUS13235</name>
</gene>
<name>A0A7S2CA84_9STRA</name>
<accession>A0A7S2CA84</accession>
<dbReference type="EMBL" id="HBGS01026053">
    <property type="protein sequence ID" value="CAD9419539.1"/>
    <property type="molecule type" value="Transcribed_RNA"/>
</dbReference>
<dbReference type="AlphaFoldDB" id="A0A7S2CA84"/>
<feature type="region of interest" description="Disordered" evidence="1">
    <location>
        <begin position="1"/>
        <end position="58"/>
    </location>
</feature>
<dbReference type="CDD" id="cd00298">
    <property type="entry name" value="ACD_sHsps_p23-like"/>
    <property type="match status" value="1"/>
</dbReference>
<protein>
    <recommendedName>
        <fullName evidence="3">PIH1D1/2/3 CS-like domain-containing protein</fullName>
    </recommendedName>
</protein>
<sequence>MGTNLHSERTPSSPCPPSNGGGDITRINDSTRGREAGRGDEGSCGDMPTRQQQQQDHVTGVEEVDKQGNDWVLEERGTPVRCLFLTVRFASPMKMKDLDLQVVESRTVRLKACPPQSTTSASSLLIIPLPRKIDDSRVKAKFRQRRLEVMMPLAEGA</sequence>